<feature type="compositionally biased region" description="Basic and acidic residues" evidence="6">
    <location>
        <begin position="85"/>
        <end position="119"/>
    </location>
</feature>
<feature type="region of interest" description="Disordered" evidence="6">
    <location>
        <begin position="82"/>
        <end position="119"/>
    </location>
</feature>
<dbReference type="InterPro" id="IPR003689">
    <property type="entry name" value="ZIP"/>
</dbReference>
<keyword evidence="3 7" id="KW-0812">Transmembrane</keyword>
<feature type="transmembrane region" description="Helical" evidence="7">
    <location>
        <begin position="603"/>
        <end position="623"/>
    </location>
</feature>
<feature type="region of interest" description="Disordered" evidence="6">
    <location>
        <begin position="318"/>
        <end position="337"/>
    </location>
</feature>
<dbReference type="Pfam" id="PF02535">
    <property type="entry name" value="Zip"/>
    <property type="match status" value="1"/>
</dbReference>
<feature type="transmembrane region" description="Helical" evidence="7">
    <location>
        <begin position="292"/>
        <end position="310"/>
    </location>
</feature>
<evidence type="ECO:0000313" key="8">
    <source>
        <dbReference type="EMBL" id="KAK3588383.1"/>
    </source>
</evidence>
<comment type="similarity">
    <text evidence="2">Belongs to the ZIP transporter (TC 2.A.5) family.</text>
</comment>
<dbReference type="GO" id="GO:0140410">
    <property type="term" value="F:monoatomic cation:bicarbonate symporter activity"/>
    <property type="evidence" value="ECO:0007669"/>
    <property type="project" value="TreeGrafter"/>
</dbReference>
<keyword evidence="9" id="KW-1185">Reference proteome</keyword>
<feature type="transmembrane region" description="Helical" evidence="7">
    <location>
        <begin position="564"/>
        <end position="582"/>
    </location>
</feature>
<evidence type="ECO:0000313" key="9">
    <source>
        <dbReference type="Proteomes" id="UP001195483"/>
    </source>
</evidence>
<evidence type="ECO:0000256" key="7">
    <source>
        <dbReference type="SAM" id="Phobius"/>
    </source>
</evidence>
<keyword evidence="4 7" id="KW-1133">Transmembrane helix</keyword>
<feature type="region of interest" description="Disordered" evidence="6">
    <location>
        <begin position="437"/>
        <end position="465"/>
    </location>
</feature>
<feature type="compositionally biased region" description="Basic and acidic residues" evidence="6">
    <location>
        <begin position="157"/>
        <end position="173"/>
    </location>
</feature>
<reference evidence="8" key="3">
    <citation type="submission" date="2023-05" db="EMBL/GenBank/DDBJ databases">
        <authorList>
            <person name="Smith C.H."/>
        </authorList>
    </citation>
    <scope>NUCLEOTIDE SEQUENCE</scope>
    <source>
        <strain evidence="8">CHS0354</strain>
        <tissue evidence="8">Mantle</tissue>
    </source>
</reference>
<organism evidence="8 9">
    <name type="scientific">Potamilus streckersoni</name>
    <dbReference type="NCBI Taxonomy" id="2493646"/>
    <lineage>
        <taxon>Eukaryota</taxon>
        <taxon>Metazoa</taxon>
        <taxon>Spiralia</taxon>
        <taxon>Lophotrochozoa</taxon>
        <taxon>Mollusca</taxon>
        <taxon>Bivalvia</taxon>
        <taxon>Autobranchia</taxon>
        <taxon>Heteroconchia</taxon>
        <taxon>Palaeoheterodonta</taxon>
        <taxon>Unionida</taxon>
        <taxon>Unionoidea</taxon>
        <taxon>Unionidae</taxon>
        <taxon>Ambleminae</taxon>
        <taxon>Lampsilini</taxon>
        <taxon>Potamilus</taxon>
    </lineage>
</organism>
<feature type="transmembrane region" description="Helical" evidence="7">
    <location>
        <begin position="256"/>
        <end position="280"/>
    </location>
</feature>
<dbReference type="PANTHER" id="PTHR12191">
    <property type="entry name" value="SOLUTE CARRIER FAMILY 39"/>
    <property type="match status" value="1"/>
</dbReference>
<accession>A0AAE0SB86</accession>
<reference evidence="8" key="1">
    <citation type="journal article" date="2021" name="Genome Biol. Evol.">
        <title>A High-Quality Reference Genome for a Parasitic Bivalve with Doubly Uniparental Inheritance (Bivalvia: Unionida).</title>
        <authorList>
            <person name="Smith C.H."/>
        </authorList>
    </citation>
    <scope>NUCLEOTIDE SEQUENCE</scope>
    <source>
        <strain evidence="8">CHS0354</strain>
    </source>
</reference>
<dbReference type="PANTHER" id="PTHR12191:SF37">
    <property type="entry name" value="ZINC TRANSPORTER FOI"/>
    <property type="match status" value="1"/>
</dbReference>
<reference evidence="8" key="2">
    <citation type="journal article" date="2021" name="Genome Biol. Evol.">
        <title>Developing a high-quality reference genome for a parasitic bivalve with doubly uniparental inheritance (Bivalvia: Unionida).</title>
        <authorList>
            <person name="Smith C.H."/>
        </authorList>
    </citation>
    <scope>NUCLEOTIDE SEQUENCE</scope>
    <source>
        <strain evidence="8">CHS0354</strain>
        <tissue evidence="8">Mantle</tissue>
    </source>
</reference>
<feature type="compositionally biased region" description="Polar residues" evidence="6">
    <location>
        <begin position="141"/>
        <end position="156"/>
    </location>
</feature>
<evidence type="ECO:0000256" key="4">
    <source>
        <dbReference type="ARBA" id="ARBA00022989"/>
    </source>
</evidence>
<evidence type="ECO:0000256" key="5">
    <source>
        <dbReference type="ARBA" id="ARBA00023136"/>
    </source>
</evidence>
<dbReference type="GO" id="GO:0071578">
    <property type="term" value="P:zinc ion import across plasma membrane"/>
    <property type="evidence" value="ECO:0007669"/>
    <property type="project" value="TreeGrafter"/>
</dbReference>
<keyword evidence="5 7" id="KW-0472">Membrane</keyword>
<feature type="transmembrane region" description="Helical" evidence="7">
    <location>
        <begin position="344"/>
        <end position="367"/>
    </location>
</feature>
<feature type="region of interest" description="Disordered" evidence="6">
    <location>
        <begin position="141"/>
        <end position="173"/>
    </location>
</feature>
<sequence>MTLLCTFVYDHTHIHATELEPGNGFNSSLKNFTKDLSEQRRDLFLSEIFARHGQGDKMTLKAFREFVECISIVLQRGGCINSKVNRSDNEDSHGDDLDYHNSISHTEKSHDSHIKESRSESEKNAYFSAAFKLNNTQIEKNDLTNNSHHGNQSRNSYTHEDHSVDEHSSHNHDHNRVTEFNHLHADGIEIHKCLTPEEILKIFHVKDPEISYAQFIDICPALIYQLDSGYCTGLADGHNHDMVTSTWNDGIIAGKVWGFSVLTVLVISLISVLGIVVVPFMQKIFYNHLQQFLVALAVGALSGDALLHLLPHALAEGHHNSHHGDHGNEGSEGQEEHAHSSNGVLKGLCALAGIIIFFLLERILTILTDVKRKRKRKSKPKFSAHCSKHSDCIGEKLSQNDCDESVMEIHGKSVKGYAADTHQEVCMKSLDNSREVTHKHCSSSSHEQEEHSMLSHPHHGHSHDIDGAPKSVSAFAWMIILGDGFHNFSDGLAIGAAYANSITGGFSTSLAVLCHELPHELGDFAVLLRAGMSAKQALFYNIMGAVPSFLGMLIGVLIGNVNSASMWIFAAIGGMFLYIALMDMLPEMTNMGTKKGENPFYHLAIQLTGMLIGSGLMLLIAIFEQQIMHVLG</sequence>
<evidence type="ECO:0000256" key="1">
    <source>
        <dbReference type="ARBA" id="ARBA00004141"/>
    </source>
</evidence>
<feature type="transmembrane region" description="Helical" evidence="7">
    <location>
        <begin position="538"/>
        <end position="558"/>
    </location>
</feature>
<evidence type="ECO:0000256" key="3">
    <source>
        <dbReference type="ARBA" id="ARBA00022692"/>
    </source>
</evidence>
<comment type="caution">
    <text evidence="8">The sequence shown here is derived from an EMBL/GenBank/DDBJ whole genome shotgun (WGS) entry which is preliminary data.</text>
</comment>
<evidence type="ECO:0000256" key="2">
    <source>
        <dbReference type="ARBA" id="ARBA00006939"/>
    </source>
</evidence>
<proteinExistence type="inferred from homology"/>
<dbReference type="GO" id="GO:0005385">
    <property type="term" value="F:zinc ion transmembrane transporter activity"/>
    <property type="evidence" value="ECO:0007669"/>
    <property type="project" value="TreeGrafter"/>
</dbReference>
<gene>
    <name evidence="8" type="ORF">CHS0354_024273</name>
</gene>
<dbReference type="GO" id="GO:0030003">
    <property type="term" value="P:intracellular monoatomic cation homeostasis"/>
    <property type="evidence" value="ECO:0007669"/>
    <property type="project" value="TreeGrafter"/>
</dbReference>
<evidence type="ECO:0000256" key="6">
    <source>
        <dbReference type="SAM" id="MobiDB-lite"/>
    </source>
</evidence>
<dbReference type="InterPro" id="IPR050799">
    <property type="entry name" value="ZIP_Transporter"/>
</dbReference>
<name>A0AAE0SB86_9BIVA</name>
<protein>
    <recommendedName>
        <fullName evidence="10">Zinc transporter ZIP10</fullName>
    </recommendedName>
</protein>
<dbReference type="GO" id="GO:0005886">
    <property type="term" value="C:plasma membrane"/>
    <property type="evidence" value="ECO:0007669"/>
    <property type="project" value="TreeGrafter"/>
</dbReference>
<dbReference type="Proteomes" id="UP001195483">
    <property type="component" value="Unassembled WGS sequence"/>
</dbReference>
<comment type="subcellular location">
    <subcellularLocation>
        <location evidence="1">Membrane</location>
        <topology evidence="1">Multi-pass membrane protein</topology>
    </subcellularLocation>
</comment>
<dbReference type="EMBL" id="JAEAOA010001438">
    <property type="protein sequence ID" value="KAK3588383.1"/>
    <property type="molecule type" value="Genomic_DNA"/>
</dbReference>
<evidence type="ECO:0008006" key="10">
    <source>
        <dbReference type="Google" id="ProtNLM"/>
    </source>
</evidence>
<dbReference type="AlphaFoldDB" id="A0AAE0SB86"/>